<dbReference type="PANTHER" id="PTHR28008">
    <property type="entry name" value="DOMAIN PROTEIN, PUTATIVE (AFU_ORTHOLOGUE AFUA_3G10980)-RELATED"/>
    <property type="match status" value="1"/>
</dbReference>
<name>D6SKR3_9BACT</name>
<evidence type="ECO:0000259" key="1">
    <source>
        <dbReference type="Pfam" id="PF04892"/>
    </source>
</evidence>
<dbReference type="InterPro" id="IPR006976">
    <property type="entry name" value="VanZ-like"/>
</dbReference>
<dbReference type="Proteomes" id="UP000005496">
    <property type="component" value="Unassembled WGS sequence"/>
</dbReference>
<dbReference type="AlphaFoldDB" id="D6SKR3"/>
<dbReference type="RefSeq" id="WP_008868406.1">
    <property type="nucleotide sequence ID" value="NZ_ACJN02000001.1"/>
</dbReference>
<sequence length="123" mass="13735">MVVPVLYMGLILVGASIPADNGEAGSHRLHFLLLPSLLQNLIHIPAYGLLAFLWRWCLDAYVQARTAVVLALFLTIGFGIFQEWYQITVPGRYASISDIVFDAIGAVLGVWLFKRLKNKFCNI</sequence>
<organism evidence="2 3">
    <name type="scientific">Desulfonatronospira thiodismutans ASO3-1</name>
    <dbReference type="NCBI Taxonomy" id="555779"/>
    <lineage>
        <taxon>Bacteria</taxon>
        <taxon>Pseudomonadati</taxon>
        <taxon>Thermodesulfobacteriota</taxon>
        <taxon>Desulfovibrionia</taxon>
        <taxon>Desulfovibrionales</taxon>
        <taxon>Desulfonatronovibrionaceae</taxon>
        <taxon>Desulfonatronospira</taxon>
    </lineage>
</organism>
<reference evidence="2" key="1">
    <citation type="submission" date="2010-05" db="EMBL/GenBank/DDBJ databases">
        <title>The draft genome of Desulfonatronospira thiodismutans ASO3-1.</title>
        <authorList>
            <consortium name="US DOE Joint Genome Institute (JGI-PGF)"/>
            <person name="Lucas S."/>
            <person name="Copeland A."/>
            <person name="Lapidus A."/>
            <person name="Cheng J.-F."/>
            <person name="Bruce D."/>
            <person name="Goodwin L."/>
            <person name="Pitluck S."/>
            <person name="Chertkov O."/>
            <person name="Brettin T."/>
            <person name="Detter J.C."/>
            <person name="Han C."/>
            <person name="Land M.L."/>
            <person name="Hauser L."/>
            <person name="Kyrpides N."/>
            <person name="Mikhailova N."/>
            <person name="Muyzer G."/>
            <person name="Woyke T."/>
        </authorList>
    </citation>
    <scope>NUCLEOTIDE SEQUENCE [LARGE SCALE GENOMIC DNA]</scope>
    <source>
        <strain evidence="2">ASO3-1</strain>
    </source>
</reference>
<dbReference type="NCBIfam" id="NF037970">
    <property type="entry name" value="vanZ_1"/>
    <property type="match status" value="1"/>
</dbReference>
<feature type="domain" description="VanZ-like" evidence="1">
    <location>
        <begin position="35"/>
        <end position="115"/>
    </location>
</feature>
<evidence type="ECO:0000313" key="2">
    <source>
        <dbReference type="EMBL" id="EFI35274.1"/>
    </source>
</evidence>
<dbReference type="Pfam" id="PF04892">
    <property type="entry name" value="VanZ"/>
    <property type="match status" value="1"/>
</dbReference>
<dbReference type="PANTHER" id="PTHR28008:SF1">
    <property type="entry name" value="DOMAIN PROTEIN, PUTATIVE (AFU_ORTHOLOGUE AFUA_3G10980)-RELATED"/>
    <property type="match status" value="1"/>
</dbReference>
<dbReference type="EMBL" id="ACJN02000001">
    <property type="protein sequence ID" value="EFI35274.1"/>
    <property type="molecule type" value="Genomic_DNA"/>
</dbReference>
<keyword evidence="3" id="KW-1185">Reference proteome</keyword>
<proteinExistence type="predicted"/>
<dbReference type="OrthoDB" id="5356065at2"/>
<comment type="caution">
    <text evidence="2">The sequence shown here is derived from an EMBL/GenBank/DDBJ whole genome shotgun (WGS) entry which is preliminary data.</text>
</comment>
<evidence type="ECO:0000313" key="3">
    <source>
        <dbReference type="Proteomes" id="UP000005496"/>
    </source>
</evidence>
<protein>
    <submittedName>
        <fullName evidence="2">VanZ family protein</fullName>
    </submittedName>
</protein>
<gene>
    <name evidence="2" type="ORF">Dthio_PD2686</name>
</gene>
<accession>D6SKR3</accession>
<dbReference type="eggNOG" id="COG5652">
    <property type="taxonomic scope" value="Bacteria"/>
</dbReference>